<gene>
    <name evidence="1" type="ORF">DKX38_011425</name>
</gene>
<proteinExistence type="predicted"/>
<name>A0A5N5LZ11_9ROSI</name>
<evidence type="ECO:0000313" key="1">
    <source>
        <dbReference type="EMBL" id="KAB5548019.1"/>
    </source>
</evidence>
<dbReference type="AlphaFoldDB" id="A0A5N5LZ11"/>
<protein>
    <submittedName>
        <fullName evidence="1">Uncharacterized protein</fullName>
    </submittedName>
</protein>
<comment type="caution">
    <text evidence="1">The sequence shown here is derived from an EMBL/GenBank/DDBJ whole genome shotgun (WGS) entry which is preliminary data.</text>
</comment>
<keyword evidence="2" id="KW-1185">Reference proteome</keyword>
<accession>A0A5N5LZ11</accession>
<dbReference type="EMBL" id="VDCV01000007">
    <property type="protein sequence ID" value="KAB5548019.1"/>
    <property type="molecule type" value="Genomic_DNA"/>
</dbReference>
<organism evidence="1 2">
    <name type="scientific">Salix brachista</name>
    <dbReference type="NCBI Taxonomy" id="2182728"/>
    <lineage>
        <taxon>Eukaryota</taxon>
        <taxon>Viridiplantae</taxon>
        <taxon>Streptophyta</taxon>
        <taxon>Embryophyta</taxon>
        <taxon>Tracheophyta</taxon>
        <taxon>Spermatophyta</taxon>
        <taxon>Magnoliopsida</taxon>
        <taxon>eudicotyledons</taxon>
        <taxon>Gunneridae</taxon>
        <taxon>Pentapetalae</taxon>
        <taxon>rosids</taxon>
        <taxon>fabids</taxon>
        <taxon>Malpighiales</taxon>
        <taxon>Salicaceae</taxon>
        <taxon>Saliceae</taxon>
        <taxon>Salix</taxon>
    </lineage>
</organism>
<sequence length="206" mass="23447">MDTDLWQFKDQLTVDATETDSWGYQVDRQNMGGGGYGHQNHGDIEANHGVEQRNIFYEEGWTPYGCLGSMSKLYENMLTSKGFMGRNMDYEEEQIWCKGYPKQCLRVLAVMPTVGKIDNTNLCSYRSSKKIDQEIGQQEGVIAYIQQRKCEFGNADFGSLHINTNSAACNNVCKKLGLSDGHAEVFKWKLWASKIMGVFWRTWGHG</sequence>
<evidence type="ECO:0000313" key="2">
    <source>
        <dbReference type="Proteomes" id="UP000326939"/>
    </source>
</evidence>
<reference evidence="2" key="1">
    <citation type="journal article" date="2019" name="Gigascience">
        <title>De novo genome assembly of the endangered Acer yangbiense, a plant species with extremely small populations endemic to Yunnan Province, China.</title>
        <authorList>
            <person name="Yang J."/>
            <person name="Wariss H.M."/>
            <person name="Tao L."/>
            <person name="Zhang R."/>
            <person name="Yun Q."/>
            <person name="Hollingsworth P."/>
            <person name="Dao Z."/>
            <person name="Luo G."/>
            <person name="Guo H."/>
            <person name="Ma Y."/>
            <person name="Sun W."/>
        </authorList>
    </citation>
    <scope>NUCLEOTIDE SEQUENCE [LARGE SCALE GENOMIC DNA]</scope>
    <source>
        <strain evidence="2">cv. br00</strain>
    </source>
</reference>
<dbReference type="Proteomes" id="UP000326939">
    <property type="component" value="Chromosome 7"/>
</dbReference>